<keyword evidence="2" id="KW-0238">DNA-binding</keyword>
<dbReference type="Pfam" id="PF09734">
    <property type="entry name" value="Tau95"/>
    <property type="match status" value="1"/>
</dbReference>
<dbReference type="EMBL" id="JAEACU010000009">
    <property type="protein sequence ID" value="KAH7518102.1"/>
    <property type="molecule type" value="Genomic_DNA"/>
</dbReference>
<dbReference type="Proteomes" id="UP000813462">
    <property type="component" value="Unassembled WGS sequence"/>
</dbReference>
<sequence>MNREIKDGTISGFLPNTEAFAVHYPGYPSSMSRAIETLGGTEGIHKAHNSQSNRLELRFRPEDPYSHPAYGDLRPCNSLLLKISKNKSSSNGQSCEVSNRTSLPDETNIGDKELSSNPENGLVTSSKEDARISEDNPTNLCADIVARILEAYHFDGMVDYQHVIGVHADVSRRKKRSWMEMEEPHFKKGGLLDGDQEDVMILVPPIFSPKDVPENLVLRPSVILSSKKNQEGLVQPEWEVPKRINWEEYIPQGSEQWELQMAVSKLFDEKPIWPKDSLTERLLDKGHNFAGHMLRRLLSRVAYYFSSGPFLRFWIRKGYDPRKDSNSQMSELYQRIDFRVHPSIRSYCDANAANQMKHRWDDICAFRVFPFKCQTSLQLFELVDDYIQQEIRKPQNQTTCTFATGWFSNLRLDNLRHRVALRFLSVYPKPGAEHLLKAATESFEKSKKRCNRDNTKLCEEEHQQAYAGKFSSPTGQEDVEEPNNGEDDEEDDVEVDDAEEATNAYEALHQAKDGEISLQSDSCILFVMLTSCVNLNVESISRVHLQELFGSFPSTEPGGDRTQEADISDEEYEIFEQDSDGEFSNEDDDY</sequence>
<evidence type="ECO:0000256" key="1">
    <source>
        <dbReference type="ARBA" id="ARBA00004123"/>
    </source>
</evidence>
<keyword evidence="3" id="KW-0804">Transcription</keyword>
<dbReference type="InterPro" id="IPR042536">
    <property type="entry name" value="TFIIIC_tauA_Sfc1"/>
</dbReference>
<feature type="domain" description="Transcription factor IIIC subunit 5 HTH" evidence="6">
    <location>
        <begin position="203"/>
        <end position="339"/>
    </location>
</feature>
<feature type="region of interest" description="Disordered" evidence="5">
    <location>
        <begin position="465"/>
        <end position="496"/>
    </location>
</feature>
<dbReference type="GO" id="GO:0005634">
    <property type="term" value="C:nucleus"/>
    <property type="evidence" value="ECO:0007669"/>
    <property type="project" value="UniProtKB-SubCell"/>
</dbReference>
<accession>A0A978UTA2</accession>
<feature type="domain" description="Transcription factor IIIC subunit Tfc1/Sfc1 triple barrel" evidence="7">
    <location>
        <begin position="21"/>
        <end position="162"/>
    </location>
</feature>
<evidence type="ECO:0000259" key="7">
    <source>
        <dbReference type="Pfam" id="PF17682"/>
    </source>
</evidence>
<proteinExistence type="predicted"/>
<name>A0A978UTA2_ZIZJJ</name>
<dbReference type="GO" id="GO:0001003">
    <property type="term" value="F:RNA polymerase III type 2 promoter sequence-specific DNA binding"/>
    <property type="evidence" value="ECO:0007669"/>
    <property type="project" value="TreeGrafter"/>
</dbReference>
<dbReference type="AlphaFoldDB" id="A0A978UTA2"/>
<reference evidence="8" key="1">
    <citation type="journal article" date="2021" name="Front. Plant Sci.">
        <title>Chromosome-Scale Genome Assembly for Chinese Sour Jujube and Insights Into Its Genome Evolution and Domestication Signature.</title>
        <authorList>
            <person name="Shen L.-Y."/>
            <person name="Luo H."/>
            <person name="Wang X.-L."/>
            <person name="Wang X.-M."/>
            <person name="Qiu X.-J."/>
            <person name="Liu H."/>
            <person name="Zhou S.-S."/>
            <person name="Jia K.-H."/>
            <person name="Nie S."/>
            <person name="Bao Y.-T."/>
            <person name="Zhang R.-G."/>
            <person name="Yun Q.-Z."/>
            <person name="Chai Y.-H."/>
            <person name="Lu J.-Y."/>
            <person name="Li Y."/>
            <person name="Zhao S.-W."/>
            <person name="Mao J.-F."/>
            <person name="Jia S.-G."/>
            <person name="Mao Y.-M."/>
        </authorList>
    </citation>
    <scope>NUCLEOTIDE SEQUENCE</scope>
    <source>
        <strain evidence="8">AT0</strain>
        <tissue evidence="8">Leaf</tissue>
    </source>
</reference>
<gene>
    <name evidence="8" type="ORF">FEM48_Zijuj09G0135000</name>
</gene>
<feature type="compositionally biased region" description="Acidic residues" evidence="5">
    <location>
        <begin position="477"/>
        <end position="496"/>
    </location>
</feature>
<evidence type="ECO:0000256" key="3">
    <source>
        <dbReference type="ARBA" id="ARBA00023163"/>
    </source>
</evidence>
<feature type="compositionally biased region" description="Polar residues" evidence="5">
    <location>
        <begin position="92"/>
        <end position="105"/>
    </location>
</feature>
<dbReference type="InterPro" id="IPR019136">
    <property type="entry name" value="TF_IIIC_su-5_HTH"/>
</dbReference>
<comment type="caution">
    <text evidence="8">The sequence shown here is derived from an EMBL/GenBank/DDBJ whole genome shotgun (WGS) entry which is preliminary data.</text>
</comment>
<protein>
    <recommendedName>
        <fullName evidence="10">General transcription factor 3C polypeptide 5-like</fullName>
    </recommendedName>
</protein>
<dbReference type="GO" id="GO:0001002">
    <property type="term" value="F:RNA polymerase III type 1 promoter sequence-specific DNA binding"/>
    <property type="evidence" value="ECO:0007669"/>
    <property type="project" value="TreeGrafter"/>
</dbReference>
<evidence type="ECO:0000256" key="4">
    <source>
        <dbReference type="ARBA" id="ARBA00023242"/>
    </source>
</evidence>
<dbReference type="PANTHER" id="PTHR13230:SF5">
    <property type="entry name" value="GENERAL TRANSCRIPTION FACTOR 3C POLYPEPTIDE 5"/>
    <property type="match status" value="1"/>
</dbReference>
<dbReference type="InterPro" id="IPR040454">
    <property type="entry name" value="TF_IIIC_Tfc1/Sfc1"/>
</dbReference>
<dbReference type="Gene3D" id="3.30.200.160">
    <property type="entry name" value="TFIIIC, subcomplex tauA, subunit Sfc1, barrel domain"/>
    <property type="match status" value="1"/>
</dbReference>
<dbReference type="InterPro" id="IPR041499">
    <property type="entry name" value="Tfc1/Sfc1_N"/>
</dbReference>
<comment type="subcellular location">
    <subcellularLocation>
        <location evidence="1">Nucleus</location>
    </subcellularLocation>
</comment>
<dbReference type="Pfam" id="PF17682">
    <property type="entry name" value="Tau95_N"/>
    <property type="match status" value="1"/>
</dbReference>
<dbReference type="GO" id="GO:0006384">
    <property type="term" value="P:transcription initiation at RNA polymerase III promoter"/>
    <property type="evidence" value="ECO:0007669"/>
    <property type="project" value="InterPro"/>
</dbReference>
<dbReference type="GO" id="GO:0000127">
    <property type="term" value="C:transcription factor TFIIIC complex"/>
    <property type="evidence" value="ECO:0007669"/>
    <property type="project" value="InterPro"/>
</dbReference>
<feature type="compositionally biased region" description="Polar residues" evidence="5">
    <location>
        <begin position="115"/>
        <end position="125"/>
    </location>
</feature>
<keyword evidence="4" id="KW-0539">Nucleus</keyword>
<organism evidence="8 9">
    <name type="scientific">Ziziphus jujuba var. spinosa</name>
    <dbReference type="NCBI Taxonomy" id="714518"/>
    <lineage>
        <taxon>Eukaryota</taxon>
        <taxon>Viridiplantae</taxon>
        <taxon>Streptophyta</taxon>
        <taxon>Embryophyta</taxon>
        <taxon>Tracheophyta</taxon>
        <taxon>Spermatophyta</taxon>
        <taxon>Magnoliopsida</taxon>
        <taxon>eudicotyledons</taxon>
        <taxon>Gunneridae</taxon>
        <taxon>Pentapetalae</taxon>
        <taxon>rosids</taxon>
        <taxon>fabids</taxon>
        <taxon>Rosales</taxon>
        <taxon>Rhamnaceae</taxon>
        <taxon>Paliureae</taxon>
        <taxon>Ziziphus</taxon>
    </lineage>
</organism>
<feature type="region of interest" description="Disordered" evidence="5">
    <location>
        <begin position="552"/>
        <end position="590"/>
    </location>
</feature>
<dbReference type="PANTHER" id="PTHR13230">
    <property type="entry name" value="GENERAL TRANSCRIPTION FACTOR IIIC, POLYPEPTIDE 5"/>
    <property type="match status" value="1"/>
</dbReference>
<evidence type="ECO:0000259" key="6">
    <source>
        <dbReference type="Pfam" id="PF09734"/>
    </source>
</evidence>
<evidence type="ECO:0000313" key="9">
    <source>
        <dbReference type="Proteomes" id="UP000813462"/>
    </source>
</evidence>
<evidence type="ECO:0000256" key="5">
    <source>
        <dbReference type="SAM" id="MobiDB-lite"/>
    </source>
</evidence>
<feature type="region of interest" description="Disordered" evidence="5">
    <location>
        <begin position="87"/>
        <end position="130"/>
    </location>
</feature>
<feature type="compositionally biased region" description="Acidic residues" evidence="5">
    <location>
        <begin position="566"/>
        <end position="590"/>
    </location>
</feature>
<evidence type="ECO:0008006" key="10">
    <source>
        <dbReference type="Google" id="ProtNLM"/>
    </source>
</evidence>
<evidence type="ECO:0000256" key="2">
    <source>
        <dbReference type="ARBA" id="ARBA00023125"/>
    </source>
</evidence>
<evidence type="ECO:0000313" key="8">
    <source>
        <dbReference type="EMBL" id="KAH7518102.1"/>
    </source>
</evidence>